<dbReference type="AlphaFoldDB" id="A0AAF0QNL5"/>
<accession>A0AAF0QNL5</accession>
<proteinExistence type="predicted"/>
<sequence length="110" mass="12403">MAHAISGPNQKLDRMLSRRVHKCAQQVFTTLFLAASFFCTSQLRKVLISDFGIACLLHSENDRGISIRTAILNYCHTYRESNSKEHKEIPGIIKVTLLKLIIGKCLDEAN</sequence>
<protein>
    <submittedName>
        <fullName evidence="1">Uncharacterized protein</fullName>
    </submittedName>
</protein>
<evidence type="ECO:0000313" key="1">
    <source>
        <dbReference type="EMBL" id="WMV23951.1"/>
    </source>
</evidence>
<dbReference type="Proteomes" id="UP001234989">
    <property type="component" value="Chromosome 4"/>
</dbReference>
<gene>
    <name evidence="1" type="ORF">MTR67_017336</name>
</gene>
<keyword evidence="2" id="KW-1185">Reference proteome</keyword>
<reference evidence="1" key="1">
    <citation type="submission" date="2023-08" db="EMBL/GenBank/DDBJ databases">
        <title>A de novo genome assembly of Solanum verrucosum Schlechtendal, a Mexican diploid species geographically isolated from the other diploid A-genome species in potato relatives.</title>
        <authorList>
            <person name="Hosaka K."/>
        </authorList>
    </citation>
    <scope>NUCLEOTIDE SEQUENCE</scope>
    <source>
        <tissue evidence="1">Young leaves</tissue>
    </source>
</reference>
<organism evidence="1 2">
    <name type="scientific">Solanum verrucosum</name>
    <dbReference type="NCBI Taxonomy" id="315347"/>
    <lineage>
        <taxon>Eukaryota</taxon>
        <taxon>Viridiplantae</taxon>
        <taxon>Streptophyta</taxon>
        <taxon>Embryophyta</taxon>
        <taxon>Tracheophyta</taxon>
        <taxon>Spermatophyta</taxon>
        <taxon>Magnoliopsida</taxon>
        <taxon>eudicotyledons</taxon>
        <taxon>Gunneridae</taxon>
        <taxon>Pentapetalae</taxon>
        <taxon>asterids</taxon>
        <taxon>lamiids</taxon>
        <taxon>Solanales</taxon>
        <taxon>Solanaceae</taxon>
        <taxon>Solanoideae</taxon>
        <taxon>Solaneae</taxon>
        <taxon>Solanum</taxon>
    </lineage>
</organism>
<name>A0AAF0QNL5_SOLVR</name>
<evidence type="ECO:0000313" key="2">
    <source>
        <dbReference type="Proteomes" id="UP001234989"/>
    </source>
</evidence>
<dbReference type="EMBL" id="CP133615">
    <property type="protein sequence ID" value="WMV23951.1"/>
    <property type="molecule type" value="Genomic_DNA"/>
</dbReference>